<dbReference type="SUPFAM" id="SSF52440">
    <property type="entry name" value="PreATP-grasp domain"/>
    <property type="match status" value="1"/>
</dbReference>
<dbReference type="PANTHER" id="PTHR18866">
    <property type="entry name" value="CARBOXYLASE:PYRUVATE/ACETYL-COA/PROPIONYL-COA CARBOXYLASE"/>
    <property type="match status" value="1"/>
</dbReference>
<dbReference type="PROSITE" id="PS50975">
    <property type="entry name" value="ATP_GRASP"/>
    <property type="match status" value="1"/>
</dbReference>
<dbReference type="InterPro" id="IPR011053">
    <property type="entry name" value="Single_hybrid_motif"/>
</dbReference>
<comment type="cofactor">
    <cofactor evidence="1">
        <name>biotin</name>
        <dbReference type="ChEBI" id="CHEBI:57586"/>
    </cofactor>
</comment>
<dbReference type="InterPro" id="IPR005481">
    <property type="entry name" value="BC-like_N"/>
</dbReference>
<dbReference type="InterPro" id="IPR014084">
    <property type="entry name" value="Urea_COase"/>
</dbReference>
<gene>
    <name evidence="11" type="ORF">Vretifemale_9291</name>
</gene>
<evidence type="ECO:0000256" key="4">
    <source>
        <dbReference type="ARBA" id="ARBA00022801"/>
    </source>
</evidence>
<dbReference type="InterPro" id="IPR003778">
    <property type="entry name" value="CT_A_B"/>
</dbReference>
<evidence type="ECO:0000259" key="9">
    <source>
        <dbReference type="PROSITE" id="PS50975"/>
    </source>
</evidence>
<accession>A0A8J4FQD2</accession>
<keyword evidence="4" id="KW-0378">Hydrolase</keyword>
<evidence type="ECO:0000256" key="3">
    <source>
        <dbReference type="ARBA" id="ARBA00022741"/>
    </source>
</evidence>
<dbReference type="PANTHER" id="PTHR18866:SF128">
    <property type="entry name" value="UREA AMIDOLYASE"/>
    <property type="match status" value="1"/>
</dbReference>
<feature type="domain" description="ATP-grasp" evidence="9">
    <location>
        <begin position="139"/>
        <end position="337"/>
    </location>
</feature>
<dbReference type="InterPro" id="IPR011054">
    <property type="entry name" value="Rudment_hybrid_motif"/>
</dbReference>
<dbReference type="SUPFAM" id="SSF51246">
    <property type="entry name" value="Rudiment single hybrid motif"/>
    <property type="match status" value="1"/>
</dbReference>
<dbReference type="InterPro" id="IPR016185">
    <property type="entry name" value="PreATP-grasp_dom_sf"/>
</dbReference>
<dbReference type="InterPro" id="IPR000089">
    <property type="entry name" value="Biotin_lipoyl"/>
</dbReference>
<keyword evidence="5 7" id="KW-0067">ATP-binding</keyword>
<evidence type="ECO:0000256" key="7">
    <source>
        <dbReference type="PROSITE-ProRule" id="PRU00409"/>
    </source>
</evidence>
<dbReference type="Gene3D" id="2.40.50.100">
    <property type="match status" value="1"/>
</dbReference>
<feature type="domain" description="Biotin carboxylation" evidence="10">
    <location>
        <begin position="22"/>
        <end position="477"/>
    </location>
</feature>
<dbReference type="OrthoDB" id="196847at2759"/>
<sequence length="1287" mass="137369">MNGTWVLRTQKLAVSKMAGDNKRHRVLIANRGEIARRVIRTCKALGVETVSVFTTVDALAPHVREATIAIPLGENPREYTNAGRLVQVAVENGCTAVHPGYGFLSENETFMTAITEAGITWLGPTAKTMHDFSLKHVAREIARNAGVPILEGSGLVKEAADAIVEARKVGYPVLLKATGGGGGMGIFLCSSDADVARQFEMSQHQGQAFFGNSGVFVEKYIEKAHHVEVQVFGDGAGNCIHLGERECSIQRRHQKVLEETPSPLVDSALREQLTSAAVALGSASRYRSAGTVEFLVDEESRRFYFLEVNTRLQVEHGITEMAHGNIDIVEAQLRLQLPGLMPEGGEAALLQSLAAAPAVGCAIEVRINGEDPAHDFSPCPGLLGCVSFPSAEEVEGVRVDSWVETGTEVSPHYDSLLAKLMVWAPTRQAAVAKMVQALAKTELQGVPNNVEFLRAVITDPRFIAGDTTTRFLEGFRFVPHVAEVLVPGMQTSVQDWPGRTRLWHVGVPPSGPMDSLSHRLANALVGNEEDAAALEFSLQGPTLRFHCSALVALAGAPFAASLDGRPLEWGSSFRVEAGQVLAVGQLVGGVGVRGYLAVRGGVQVPTYLNSRSTFPGGKFGGYQGRYLRVGDSLPLSKTADQGGYPTRLPAALAPAFADSGSGDGGKGASWRVGVISGPHADPDFITSDFMEIFHTSPYKVHYQSNRLGVRLVGPKPDWVRPDGGEGGTHPSNVHDHIYAIGAINFTGDHPVILTVDGPSLGGFVCPATITSTELWKIGQVRPDDSVTFVRLSLTDALAERLRTDAWVAAVRAMATDGLAEAEVLASYDKAAAAALQAASAPDVPMPPTKALCRELPAKEGFPGAQYRLAGDRYVQVDYGPMHLDIRLRVRVYCLRAVLAEMAAAGEFPGLVETSPGVRSCMVEYDIAAISPGRLLQVLAAAETRIPDVSSMVLPSRVVNLPMAFDERWTHEAIAKYMKSVRPSAPYLPDNIAYIAENNGLEGGKTEVRDKIFSTSYLVLGLGDVYLGAPCAVPMDPRQRLVTTKMNPARTYTAEGTVGIGGSYMCIYPMDSPGGYQLVGRTLPIWNTFGRSGPFTPSKPWLLDFFDQVRFFQVSESELESMRAGFVTGLYDIEITPTTFDVAAFAAMEANVAAETAAFKAKQRAAMDRMLVAEAESLKELAAAAAAAGKDSAAAAVAAAADDDDDESVYDKPGHVKVTAAFSANVWDVRVSVGQTVAAGDTLVVLEAMKMETPLTAPVSGKVVAVRAKLSQLAASGDTLVIIDSASS</sequence>
<dbReference type="SMART" id="SM00796">
    <property type="entry name" value="AHS1"/>
    <property type="match status" value="1"/>
</dbReference>
<evidence type="ECO:0000259" key="8">
    <source>
        <dbReference type="PROSITE" id="PS50968"/>
    </source>
</evidence>
<dbReference type="InterPro" id="IPR011764">
    <property type="entry name" value="Biotin_carboxylation_dom"/>
</dbReference>
<dbReference type="PROSITE" id="PS00867">
    <property type="entry name" value="CPSASE_2"/>
    <property type="match status" value="1"/>
</dbReference>
<evidence type="ECO:0000256" key="5">
    <source>
        <dbReference type="ARBA" id="ARBA00022840"/>
    </source>
</evidence>
<dbReference type="Pfam" id="PF02785">
    <property type="entry name" value="Biotin_carb_C"/>
    <property type="match status" value="1"/>
</dbReference>
<dbReference type="EMBL" id="BNCP01000017">
    <property type="protein sequence ID" value="GIL80105.1"/>
    <property type="molecule type" value="Genomic_DNA"/>
</dbReference>
<dbReference type="Pfam" id="PF00289">
    <property type="entry name" value="Biotin_carb_N"/>
    <property type="match status" value="1"/>
</dbReference>
<dbReference type="InterPro" id="IPR005482">
    <property type="entry name" value="Biotin_COase_C"/>
</dbReference>
<dbReference type="InterPro" id="IPR011761">
    <property type="entry name" value="ATP-grasp"/>
</dbReference>
<dbReference type="InterPro" id="IPR029000">
    <property type="entry name" value="Cyclophilin-like_dom_sf"/>
</dbReference>
<comment type="caution">
    <text evidence="11">The sequence shown here is derived from an EMBL/GenBank/DDBJ whole genome shotgun (WGS) entry which is preliminary data.</text>
</comment>
<dbReference type="Gene3D" id="3.30.1360.40">
    <property type="match status" value="1"/>
</dbReference>
<dbReference type="GO" id="GO:0016787">
    <property type="term" value="F:hydrolase activity"/>
    <property type="evidence" value="ECO:0007669"/>
    <property type="project" value="UniProtKB-KW"/>
</dbReference>
<dbReference type="Pfam" id="PF02786">
    <property type="entry name" value="CPSase_L_D2"/>
    <property type="match status" value="1"/>
</dbReference>
<dbReference type="InterPro" id="IPR003833">
    <property type="entry name" value="CT_C_D"/>
</dbReference>
<dbReference type="CDD" id="cd06850">
    <property type="entry name" value="biotinyl_domain"/>
    <property type="match status" value="1"/>
</dbReference>
<dbReference type="GO" id="GO:0016874">
    <property type="term" value="F:ligase activity"/>
    <property type="evidence" value="ECO:0007669"/>
    <property type="project" value="UniProtKB-KW"/>
</dbReference>
<keyword evidence="3 7" id="KW-0547">Nucleotide-binding</keyword>
<protein>
    <submittedName>
        <fullName evidence="11">Uncharacterized protein</fullName>
    </submittedName>
</protein>
<dbReference type="InterPro" id="IPR050856">
    <property type="entry name" value="Biotin_carboxylase_complex"/>
</dbReference>
<dbReference type="Gene3D" id="2.40.100.10">
    <property type="entry name" value="Cyclophilin-like"/>
    <property type="match status" value="2"/>
</dbReference>
<dbReference type="PROSITE" id="PS00866">
    <property type="entry name" value="CPSASE_1"/>
    <property type="match status" value="1"/>
</dbReference>
<dbReference type="InterPro" id="IPR005479">
    <property type="entry name" value="CPAse_ATP-bd"/>
</dbReference>
<dbReference type="PROSITE" id="PS50968">
    <property type="entry name" value="BIOTINYL_LIPOYL"/>
    <property type="match status" value="1"/>
</dbReference>
<organism evidence="11 12">
    <name type="scientific">Volvox reticuliferus</name>
    <dbReference type="NCBI Taxonomy" id="1737510"/>
    <lineage>
        <taxon>Eukaryota</taxon>
        <taxon>Viridiplantae</taxon>
        <taxon>Chlorophyta</taxon>
        <taxon>core chlorophytes</taxon>
        <taxon>Chlorophyceae</taxon>
        <taxon>CS clade</taxon>
        <taxon>Chlamydomonadales</taxon>
        <taxon>Volvocaceae</taxon>
        <taxon>Volvox</taxon>
    </lineage>
</organism>
<evidence type="ECO:0000256" key="6">
    <source>
        <dbReference type="ARBA" id="ARBA00023267"/>
    </source>
</evidence>
<dbReference type="Pfam" id="PF02682">
    <property type="entry name" value="CT_C_D"/>
    <property type="match status" value="1"/>
</dbReference>
<proteinExistence type="predicted"/>
<keyword evidence="6" id="KW-0092">Biotin</keyword>
<dbReference type="PROSITE" id="PS00188">
    <property type="entry name" value="BIOTIN"/>
    <property type="match status" value="1"/>
</dbReference>
<dbReference type="SUPFAM" id="SSF51230">
    <property type="entry name" value="Single hybrid motif"/>
    <property type="match status" value="1"/>
</dbReference>
<dbReference type="GO" id="GO:0005524">
    <property type="term" value="F:ATP binding"/>
    <property type="evidence" value="ECO:0007669"/>
    <property type="project" value="UniProtKB-UniRule"/>
</dbReference>
<name>A0A8J4FQD2_9CHLO</name>
<evidence type="ECO:0000313" key="12">
    <source>
        <dbReference type="Proteomes" id="UP000747110"/>
    </source>
</evidence>
<dbReference type="SUPFAM" id="SSF56059">
    <property type="entry name" value="Glutathione synthetase ATP-binding domain-like"/>
    <property type="match status" value="1"/>
</dbReference>
<keyword evidence="12" id="KW-1185">Reference proteome</keyword>
<dbReference type="Proteomes" id="UP000747110">
    <property type="component" value="Unassembled WGS sequence"/>
</dbReference>
<dbReference type="GO" id="GO:0046872">
    <property type="term" value="F:metal ion binding"/>
    <property type="evidence" value="ECO:0007669"/>
    <property type="project" value="InterPro"/>
</dbReference>
<dbReference type="NCBIfam" id="TIGR02712">
    <property type="entry name" value="urea_carbox"/>
    <property type="match status" value="1"/>
</dbReference>
<dbReference type="InterPro" id="IPR001882">
    <property type="entry name" value="Biotin_BS"/>
</dbReference>
<dbReference type="SMART" id="SM00878">
    <property type="entry name" value="Biotin_carb_C"/>
    <property type="match status" value="1"/>
</dbReference>
<keyword evidence="2" id="KW-0436">Ligase</keyword>
<dbReference type="SUPFAM" id="SSF160467">
    <property type="entry name" value="PH0987 N-terminal domain-like"/>
    <property type="match status" value="1"/>
</dbReference>
<dbReference type="Pfam" id="PF00364">
    <property type="entry name" value="Biotin_lipoyl"/>
    <property type="match status" value="1"/>
</dbReference>
<dbReference type="PROSITE" id="PS50979">
    <property type="entry name" value="BC"/>
    <property type="match status" value="1"/>
</dbReference>
<dbReference type="NCBIfam" id="TIGR00724">
    <property type="entry name" value="urea_amlyse_rel"/>
    <property type="match status" value="1"/>
</dbReference>
<dbReference type="SMART" id="SM00797">
    <property type="entry name" value="AHS2"/>
    <property type="match status" value="1"/>
</dbReference>
<dbReference type="Gene3D" id="3.30.470.20">
    <property type="entry name" value="ATP-grasp fold, B domain"/>
    <property type="match status" value="1"/>
</dbReference>
<evidence type="ECO:0000256" key="2">
    <source>
        <dbReference type="ARBA" id="ARBA00022598"/>
    </source>
</evidence>
<dbReference type="Pfam" id="PF02626">
    <property type="entry name" value="CT_A_B"/>
    <property type="match status" value="1"/>
</dbReference>
<reference evidence="11" key="1">
    <citation type="journal article" date="2021" name="Proc. Natl. Acad. Sci. U.S.A.">
        <title>Three genomes in the algal genus Volvox reveal the fate of a haploid sex-determining region after a transition to homothallism.</title>
        <authorList>
            <person name="Yamamoto K."/>
            <person name="Hamaji T."/>
            <person name="Kawai-Toyooka H."/>
            <person name="Matsuzaki R."/>
            <person name="Takahashi F."/>
            <person name="Nishimura Y."/>
            <person name="Kawachi M."/>
            <person name="Noguchi H."/>
            <person name="Minakuchi Y."/>
            <person name="Umen J.G."/>
            <person name="Toyoda A."/>
            <person name="Nozaki H."/>
        </authorList>
    </citation>
    <scope>NUCLEOTIDE SEQUENCE</scope>
    <source>
        <strain evidence="11">NIES-3786</strain>
    </source>
</reference>
<evidence type="ECO:0000256" key="1">
    <source>
        <dbReference type="ARBA" id="ARBA00001953"/>
    </source>
</evidence>
<evidence type="ECO:0000313" key="11">
    <source>
        <dbReference type="EMBL" id="GIL80105.1"/>
    </source>
</evidence>
<evidence type="ECO:0000259" key="10">
    <source>
        <dbReference type="PROSITE" id="PS50979"/>
    </source>
</evidence>
<dbReference type="SUPFAM" id="SSF50891">
    <property type="entry name" value="Cyclophilin-like"/>
    <property type="match status" value="2"/>
</dbReference>
<feature type="domain" description="Lipoyl-binding" evidence="8">
    <location>
        <begin position="1212"/>
        <end position="1283"/>
    </location>
</feature>